<feature type="region of interest" description="Disordered" evidence="1">
    <location>
        <begin position="585"/>
        <end position="604"/>
    </location>
</feature>
<proteinExistence type="predicted"/>
<feature type="transmembrane region" description="Helical" evidence="2">
    <location>
        <begin position="114"/>
        <end position="135"/>
    </location>
</feature>
<feature type="compositionally biased region" description="Polar residues" evidence="1">
    <location>
        <begin position="585"/>
        <end position="594"/>
    </location>
</feature>
<keyword evidence="2" id="KW-0472">Membrane</keyword>
<evidence type="ECO:0000313" key="3">
    <source>
        <dbReference type="EMBL" id="RDB31505.1"/>
    </source>
</evidence>
<feature type="compositionally biased region" description="Polar residues" evidence="1">
    <location>
        <begin position="428"/>
        <end position="437"/>
    </location>
</feature>
<organism evidence="3 4">
    <name type="scientific">Candidatus Similichlamydia laticola</name>
    <dbReference type="NCBI Taxonomy" id="2170265"/>
    <lineage>
        <taxon>Bacteria</taxon>
        <taxon>Pseudomonadati</taxon>
        <taxon>Chlamydiota</taxon>
        <taxon>Chlamydiia</taxon>
        <taxon>Parachlamydiales</taxon>
        <taxon>Candidatus Parilichlamydiaceae</taxon>
        <taxon>Candidatus Similichlamydia</taxon>
    </lineage>
</organism>
<feature type="compositionally biased region" description="Basic and acidic residues" evidence="1">
    <location>
        <begin position="595"/>
        <end position="604"/>
    </location>
</feature>
<reference evidence="3 4" key="1">
    <citation type="submission" date="2018-07" db="EMBL/GenBank/DDBJ databases">
        <title>Comparative genomics of the Candidatus Parilichlamydiaceae reveals evidence of convergent evolution and genome reduction in the phylum Chlamydiae.</title>
        <authorList>
            <person name="Taylor-Brown A."/>
            <person name="Polkinghorne A."/>
        </authorList>
    </citation>
    <scope>NUCLEOTIDE SEQUENCE [LARGE SCALE GENOMIC DNA]</scope>
    <source>
        <strain evidence="3 4">Hat2</strain>
    </source>
</reference>
<accession>A0A369KFN2</accession>
<protein>
    <recommendedName>
        <fullName evidence="5">Transmembrane protein</fullName>
    </recommendedName>
</protein>
<sequence>MSPIQNVNNVSTTTTNSSTSSENTPRQSGLVSTTQSTQVLSLNPLTRNGDVLNSRDESTLSPSERRVTWISLDQAEQEPRVRSESAVTSILTTQCPDERVREILRERHGPREKLFKAVITAASVAATALLVSALSSTDFSWIGYSVAAATAFSSQVLIAVHPSRSITHYASQIVSAMGGLGRRGSADQADGAGPNQGRGRGIGMVDVRRRLSVFQERIQNIRRPSTVESEGGVEGTSSLPPLSELVRLNPSRWQEILIHQRAVVCALATSVFSMASLSYLTAALIADLSGLGLSGLLAEVSTTTSPTTTAFTEWNTTVLGTTESGVFDVRQARNEEVVIDTDIENHADELISIIMQELGPDGVLLLCHALAFMYNLQRLFRARSKGRQLLALAEEEEVRTRESAPDIVITPPPGNSDAFEIVDETRQARSSSNQEQSVDVEGLYDDMPPLESDDDVSPSTGSSGARQVHETLQSDSEDEEFYDVEEDTVDARRSVVPVPPSLPLNPAVVSLISARLGIAVSSDRMTVLSIGEIASPVRVRSTRYEGSFFILPTLNEEEEFFGEVLEHNSHHPNQNGSLLARSNMTVPRATSPSSKTEKVCCTEL</sequence>
<evidence type="ECO:0008006" key="5">
    <source>
        <dbReference type="Google" id="ProtNLM"/>
    </source>
</evidence>
<feature type="compositionally biased region" description="Polar residues" evidence="1">
    <location>
        <begin position="457"/>
        <end position="474"/>
    </location>
</feature>
<dbReference type="AlphaFoldDB" id="A0A369KFN2"/>
<feature type="region of interest" description="Disordered" evidence="1">
    <location>
        <begin position="396"/>
        <end position="481"/>
    </location>
</feature>
<dbReference type="OrthoDB" id="23294at2"/>
<feature type="region of interest" description="Disordered" evidence="1">
    <location>
        <begin position="1"/>
        <end position="37"/>
    </location>
</feature>
<dbReference type="Proteomes" id="UP000253816">
    <property type="component" value="Unassembled WGS sequence"/>
</dbReference>
<feature type="transmembrane region" description="Helical" evidence="2">
    <location>
        <begin position="141"/>
        <end position="160"/>
    </location>
</feature>
<feature type="compositionally biased region" description="Polar residues" evidence="1">
    <location>
        <begin position="25"/>
        <end position="37"/>
    </location>
</feature>
<feature type="transmembrane region" description="Helical" evidence="2">
    <location>
        <begin position="262"/>
        <end position="286"/>
    </location>
</feature>
<evidence type="ECO:0000313" key="4">
    <source>
        <dbReference type="Proteomes" id="UP000253816"/>
    </source>
</evidence>
<dbReference type="RefSeq" id="WP_114544325.1">
    <property type="nucleotide sequence ID" value="NZ_QQBG01000013.1"/>
</dbReference>
<keyword evidence="4" id="KW-1185">Reference proteome</keyword>
<evidence type="ECO:0000256" key="1">
    <source>
        <dbReference type="SAM" id="MobiDB-lite"/>
    </source>
</evidence>
<comment type="caution">
    <text evidence="3">The sequence shown here is derived from an EMBL/GenBank/DDBJ whole genome shotgun (WGS) entry which is preliminary data.</text>
</comment>
<feature type="compositionally biased region" description="Low complexity" evidence="1">
    <location>
        <begin position="1"/>
        <end position="24"/>
    </location>
</feature>
<dbReference type="EMBL" id="QQBG01000013">
    <property type="protein sequence ID" value="RDB31505.1"/>
    <property type="molecule type" value="Genomic_DNA"/>
</dbReference>
<keyword evidence="2" id="KW-1133">Transmembrane helix</keyword>
<gene>
    <name evidence="3" type="ORF">HAT2_00379</name>
</gene>
<evidence type="ECO:0000256" key="2">
    <source>
        <dbReference type="SAM" id="Phobius"/>
    </source>
</evidence>
<keyword evidence="2" id="KW-0812">Transmembrane</keyword>
<name>A0A369KFN2_9BACT</name>